<dbReference type="InterPro" id="IPR006170">
    <property type="entry name" value="PBP/GOBP"/>
</dbReference>
<dbReference type="SUPFAM" id="SSF47565">
    <property type="entry name" value="Insect pheromone/odorant-binding proteins"/>
    <property type="match status" value="1"/>
</dbReference>
<dbReference type="Gene3D" id="1.10.238.20">
    <property type="entry name" value="Pheromone/general odorant binding protein domain"/>
    <property type="match status" value="1"/>
</dbReference>
<evidence type="ECO:0000256" key="3">
    <source>
        <dbReference type="ARBA" id="ARBA00022525"/>
    </source>
</evidence>
<sequence>MMLTGFSSCTPQNGRNGITRGCQRDSLRWSWKKKTKFMWVSSTLLVLSVLCVSAVELPPPHYVTRISFYTALQECAEYFQISENLLQQYISSSYPDDPSVHKLVRCSLMLLGCWDDITGMRRNVIENFFEIDPNDRDHVRRTNECIRKSTTEDVSSPAYVAFLCYHQQFGNFKLHSKRFVPFGSHELKQLVEMALNVAELPWFVPAQYATNDILYEPHFPPVLYFIFVRGGFYNAKIGFDLRNLFTQFGVEELLKADVEQCLANVVHTEKVNGHESIVIKGFQKCLAHFIPLLEVVQDVARSTSNDRSASVKACTGLNPSTQPPFYNRACED</sequence>
<proteinExistence type="inferred from homology"/>
<evidence type="ECO:0000313" key="6">
    <source>
        <dbReference type="EMBL" id="EAT47746.1"/>
    </source>
</evidence>
<reference evidence="6" key="3">
    <citation type="submission" date="2012-09" db="EMBL/GenBank/DDBJ databases">
        <authorList>
            <consortium name="VectorBase"/>
        </authorList>
    </citation>
    <scope>NUCLEOTIDE SEQUENCE</scope>
    <source>
        <strain evidence="6">Liverpool</strain>
    </source>
</reference>
<dbReference type="PANTHER" id="PTHR11857">
    <property type="entry name" value="ODORANT BINDING PROTEIN-RELATED"/>
    <property type="match status" value="1"/>
</dbReference>
<gene>
    <name evidence="6" type="ORF">AaeL_AAEL001179</name>
</gene>
<dbReference type="AlphaFoldDB" id="Q17LZ8"/>
<evidence type="ECO:0000256" key="4">
    <source>
        <dbReference type="ARBA" id="ARBA00022729"/>
    </source>
</evidence>
<protein>
    <submittedName>
        <fullName evidence="6">AAEL001179-PA</fullName>
    </submittedName>
</protein>
<comment type="similarity">
    <text evidence="2">Belongs to the PBP/GOBP family.</text>
</comment>
<dbReference type="GO" id="GO:0005549">
    <property type="term" value="F:odorant binding"/>
    <property type="evidence" value="ECO:0007669"/>
    <property type="project" value="InterPro"/>
</dbReference>
<reference evidence="6" key="2">
    <citation type="journal article" date="2007" name="Science">
        <title>Genome sequence of Aedes aegypti, a major arbovirus vector.</title>
        <authorList>
            <person name="Nene V."/>
            <person name="Wortman J.R."/>
            <person name="Lawson D."/>
            <person name="Haas B."/>
            <person name="Kodira C."/>
            <person name="Tu Z.J."/>
            <person name="Loftus B."/>
            <person name="Xi Z."/>
            <person name="Megy K."/>
            <person name="Grabherr M."/>
            <person name="Ren Q."/>
            <person name="Zdobnov E.M."/>
            <person name="Lobo N.F."/>
            <person name="Campbell K.S."/>
            <person name="Brown S.E."/>
            <person name="Bonaldo M.F."/>
            <person name="Zhu J."/>
            <person name="Sinkins S.P."/>
            <person name="Hogenkamp D.G."/>
            <person name="Amedeo P."/>
            <person name="Arensburger P."/>
            <person name="Atkinson P.W."/>
            <person name="Bidwell S."/>
            <person name="Biedler J."/>
            <person name="Birney E."/>
            <person name="Bruggner R.V."/>
            <person name="Costas J."/>
            <person name="Coy M.R."/>
            <person name="Crabtree J."/>
            <person name="Crawford M."/>
            <person name="Debruyn B."/>
            <person name="Decaprio D."/>
            <person name="Eiglmeier K."/>
            <person name="Eisenstadt E."/>
            <person name="El-Dorry H."/>
            <person name="Gelbart W.M."/>
            <person name="Gomes S.L."/>
            <person name="Hammond M."/>
            <person name="Hannick L.I."/>
            <person name="Hogan J.R."/>
            <person name="Holmes M.H."/>
            <person name="Jaffe D."/>
            <person name="Johnston J.S."/>
            <person name="Kennedy R.C."/>
            <person name="Koo H."/>
            <person name="Kravitz S."/>
            <person name="Kriventseva E.V."/>
            <person name="Kulp D."/>
            <person name="Labutti K."/>
            <person name="Lee E."/>
            <person name="Li S."/>
            <person name="Lovin D.D."/>
            <person name="Mao C."/>
            <person name="Mauceli E."/>
            <person name="Menck C.F."/>
            <person name="Miller J.R."/>
            <person name="Montgomery P."/>
            <person name="Mori A."/>
            <person name="Nascimento A.L."/>
            <person name="Naveira H.F."/>
            <person name="Nusbaum C."/>
            <person name="O'leary S."/>
            <person name="Orvis J."/>
            <person name="Pertea M."/>
            <person name="Quesneville H."/>
            <person name="Reidenbach K.R."/>
            <person name="Rogers Y.H."/>
            <person name="Roth C.W."/>
            <person name="Schneider J.R."/>
            <person name="Schatz M."/>
            <person name="Shumway M."/>
            <person name="Stanke M."/>
            <person name="Stinson E.O."/>
            <person name="Tubio J.M."/>
            <person name="Vanzee J.P."/>
            <person name="Verjovski-Almeida S."/>
            <person name="Werner D."/>
            <person name="White O."/>
            <person name="Wyder S."/>
            <person name="Zeng Q."/>
            <person name="Zhao Q."/>
            <person name="Zhao Y."/>
            <person name="Hill C.A."/>
            <person name="Raikhel A.S."/>
            <person name="Soares M.B."/>
            <person name="Knudson D.L."/>
            <person name="Lee N.H."/>
            <person name="Galagan J."/>
            <person name="Salzberg S.L."/>
            <person name="Paulsen I.T."/>
            <person name="Dimopoulos G."/>
            <person name="Collins F.H."/>
            <person name="Birren B."/>
            <person name="Fraser-Liggett C.M."/>
            <person name="Severson D.W."/>
        </authorList>
    </citation>
    <scope>NUCLEOTIDE SEQUENCE [LARGE SCALE GENOMIC DNA]</scope>
    <source>
        <strain evidence="6">Liverpool</strain>
    </source>
</reference>
<dbReference type="GO" id="GO:0005615">
    <property type="term" value="C:extracellular space"/>
    <property type="evidence" value="ECO:0007669"/>
    <property type="project" value="TreeGrafter"/>
</dbReference>
<dbReference type="eggNOG" id="ENOG502T6WF">
    <property type="taxonomic scope" value="Eukaryota"/>
</dbReference>
<keyword evidence="4" id="KW-0732">Signal</keyword>
<keyword evidence="3" id="KW-0964">Secreted</keyword>
<reference evidence="6" key="1">
    <citation type="submission" date="2005-10" db="EMBL/GenBank/DDBJ databases">
        <authorList>
            <person name="Loftus B.J."/>
            <person name="Nene V.M."/>
            <person name="Hannick L.I."/>
            <person name="Bidwell S."/>
            <person name="Haas B."/>
            <person name="Amedeo P."/>
            <person name="Orvis J."/>
            <person name="Wortman J.R."/>
            <person name="White O.R."/>
            <person name="Salzberg S."/>
            <person name="Shumway M."/>
            <person name="Koo H."/>
            <person name="Zhao Y."/>
            <person name="Holmes M."/>
            <person name="Miller J."/>
            <person name="Schatz M."/>
            <person name="Pop M."/>
            <person name="Pai G."/>
            <person name="Utterback T."/>
            <person name="Rogers Y.-H."/>
            <person name="Kravitz S."/>
            <person name="Fraser C.M."/>
        </authorList>
    </citation>
    <scope>NUCLEOTIDE SEQUENCE</scope>
    <source>
        <strain evidence="6">Liverpool</strain>
    </source>
</reference>
<evidence type="ECO:0000256" key="2">
    <source>
        <dbReference type="ARBA" id="ARBA00008098"/>
    </source>
</evidence>
<dbReference type="Proteomes" id="UP000682892">
    <property type="component" value="Chromosome 2"/>
</dbReference>
<dbReference type="PANTHER" id="PTHR11857:SF46">
    <property type="entry name" value="GENERAL ODORANT-BINDING PROTEIN 99A-RELATED"/>
    <property type="match status" value="1"/>
</dbReference>
<name>Q17LZ8_AEDAE</name>
<dbReference type="InterPro" id="IPR036728">
    <property type="entry name" value="PBP_GOBP_sf"/>
</dbReference>
<dbReference type="VEuPathDB" id="VectorBase:AAEL001189"/>
<dbReference type="PhylomeDB" id="Q17LZ8"/>
<accession>Q17LZ8</accession>
<dbReference type="Pfam" id="PF01395">
    <property type="entry name" value="PBP_GOBP"/>
    <property type="match status" value="1"/>
</dbReference>
<dbReference type="HOGENOM" id="CLU_057764_1_1_1"/>
<comment type="subcellular location">
    <subcellularLocation>
        <location evidence="1">Secreted</location>
    </subcellularLocation>
</comment>
<keyword evidence="5" id="KW-1015">Disulfide bond</keyword>
<evidence type="ECO:0000256" key="1">
    <source>
        <dbReference type="ARBA" id="ARBA00004613"/>
    </source>
</evidence>
<dbReference type="EMBL" id="CH477209">
    <property type="protein sequence ID" value="EAT47746.1"/>
    <property type="molecule type" value="Genomic_DNA"/>
</dbReference>
<organism evidence="6 7">
    <name type="scientific">Aedes aegypti</name>
    <name type="common">Yellowfever mosquito</name>
    <name type="synonym">Culex aegypti</name>
    <dbReference type="NCBI Taxonomy" id="7159"/>
    <lineage>
        <taxon>Eukaryota</taxon>
        <taxon>Metazoa</taxon>
        <taxon>Ecdysozoa</taxon>
        <taxon>Arthropoda</taxon>
        <taxon>Hexapoda</taxon>
        <taxon>Insecta</taxon>
        <taxon>Pterygota</taxon>
        <taxon>Neoptera</taxon>
        <taxon>Endopterygota</taxon>
        <taxon>Diptera</taxon>
        <taxon>Nematocera</taxon>
        <taxon>Culicoidea</taxon>
        <taxon>Culicidae</taxon>
        <taxon>Culicinae</taxon>
        <taxon>Aedini</taxon>
        <taxon>Aedes</taxon>
        <taxon>Stegomyia</taxon>
    </lineage>
</organism>
<evidence type="ECO:0000313" key="7">
    <source>
        <dbReference type="Proteomes" id="UP000682892"/>
    </source>
</evidence>
<dbReference type="PaxDb" id="7159-AAEL001179-PA"/>
<dbReference type="CDD" id="cd23992">
    <property type="entry name" value="PBP_GOBP"/>
    <property type="match status" value="1"/>
</dbReference>
<evidence type="ECO:0000256" key="5">
    <source>
        <dbReference type="ARBA" id="ARBA00023157"/>
    </source>
</evidence>
<dbReference type="GO" id="GO:0007608">
    <property type="term" value="P:sensory perception of smell"/>
    <property type="evidence" value="ECO:0007669"/>
    <property type="project" value="TreeGrafter"/>
</dbReference>